<dbReference type="PROSITE" id="PS51679">
    <property type="entry name" value="SAM_MT_C5"/>
    <property type="match status" value="1"/>
</dbReference>
<name>A0A183TPG0_SCHSO</name>
<dbReference type="GO" id="GO:0008168">
    <property type="term" value="F:methyltransferase activity"/>
    <property type="evidence" value="ECO:0007669"/>
    <property type="project" value="UniProtKB-KW"/>
</dbReference>
<dbReference type="Gene3D" id="3.90.120.10">
    <property type="entry name" value="DNA Methylase, subunit A, domain 2"/>
    <property type="match status" value="1"/>
</dbReference>
<feature type="active site" evidence="4">
    <location>
        <position position="55"/>
    </location>
</feature>
<dbReference type="Pfam" id="PF00145">
    <property type="entry name" value="DNA_methylase"/>
    <property type="match status" value="1"/>
</dbReference>
<protein>
    <submittedName>
        <fullName evidence="5">tRNA (Cytosine(38)-C(5))-methyltransferase</fullName>
    </submittedName>
</protein>
<evidence type="ECO:0000256" key="4">
    <source>
        <dbReference type="PROSITE-ProRule" id="PRU01016"/>
    </source>
</evidence>
<keyword evidence="2 4" id="KW-0808">Transferase</keyword>
<evidence type="ECO:0000256" key="2">
    <source>
        <dbReference type="ARBA" id="ARBA00022679"/>
    </source>
</evidence>
<evidence type="ECO:0000313" key="5">
    <source>
        <dbReference type="WBParaSite" id="SSLN_0001904901-mRNA-1"/>
    </source>
</evidence>
<keyword evidence="3 4" id="KW-0949">S-adenosyl-L-methionine</keyword>
<dbReference type="InterPro" id="IPR001525">
    <property type="entry name" value="C5_MeTfrase"/>
</dbReference>
<dbReference type="InterPro" id="IPR029063">
    <property type="entry name" value="SAM-dependent_MTases_sf"/>
</dbReference>
<evidence type="ECO:0000256" key="1">
    <source>
        <dbReference type="ARBA" id="ARBA00022603"/>
    </source>
</evidence>
<dbReference type="SUPFAM" id="SSF53335">
    <property type="entry name" value="S-adenosyl-L-methionine-dependent methyltransferases"/>
    <property type="match status" value="1"/>
</dbReference>
<organism evidence="5">
    <name type="scientific">Schistocephalus solidus</name>
    <name type="common">Tapeworm</name>
    <dbReference type="NCBI Taxonomy" id="70667"/>
    <lineage>
        <taxon>Eukaryota</taxon>
        <taxon>Metazoa</taxon>
        <taxon>Spiralia</taxon>
        <taxon>Lophotrochozoa</taxon>
        <taxon>Platyhelminthes</taxon>
        <taxon>Cestoda</taxon>
        <taxon>Eucestoda</taxon>
        <taxon>Diphyllobothriidea</taxon>
        <taxon>Diphyllobothriidae</taxon>
        <taxon>Schistocephalus</taxon>
    </lineage>
</organism>
<dbReference type="PANTHER" id="PTHR46098">
    <property type="entry name" value="TRNA (CYTOSINE(38)-C(5))-METHYLTRANSFERASE"/>
    <property type="match status" value="1"/>
</dbReference>
<evidence type="ECO:0000256" key="3">
    <source>
        <dbReference type="ARBA" id="ARBA00022691"/>
    </source>
</evidence>
<reference evidence="5" key="1">
    <citation type="submission" date="2016-06" db="UniProtKB">
        <authorList>
            <consortium name="WormBaseParasite"/>
        </authorList>
    </citation>
    <scope>IDENTIFICATION</scope>
</reference>
<proteinExistence type="inferred from homology"/>
<comment type="similarity">
    <text evidence="4">Belongs to the class I-like SAM-binding methyltransferase superfamily. C5-methyltransferase family.</text>
</comment>
<keyword evidence="1 4" id="KW-0489">Methyltransferase</keyword>
<dbReference type="GO" id="GO:0032259">
    <property type="term" value="P:methylation"/>
    <property type="evidence" value="ECO:0007669"/>
    <property type="project" value="UniProtKB-KW"/>
</dbReference>
<dbReference type="WBParaSite" id="SSLN_0001904901-mRNA-1">
    <property type="protein sequence ID" value="SSLN_0001904901-mRNA-1"/>
    <property type="gene ID" value="SSLN_0001904901"/>
</dbReference>
<dbReference type="Gene3D" id="3.40.50.150">
    <property type="entry name" value="Vaccinia Virus protein VP39"/>
    <property type="match status" value="1"/>
</dbReference>
<dbReference type="InterPro" id="IPR050750">
    <property type="entry name" value="C5-MTase"/>
</dbReference>
<dbReference type="PANTHER" id="PTHR46098:SF1">
    <property type="entry name" value="TRNA (CYTOSINE(38)-C(5))-METHYLTRANSFERASE"/>
    <property type="match status" value="1"/>
</dbReference>
<dbReference type="AlphaFoldDB" id="A0A183TPG0"/>
<sequence length="387" mass="43817">LDFEIVKALDINDTANKVYNSIHPGMLAHNRTLESLSESECLGLKADLWTMSPPCQPFTRMGKRRLGEDNRSLSFHRIIALIQTVRPAAILLENVKGFELSDAWKELLEALFHAGYEIRQFLLTPLQFGIPNCRLRFYLVAKRRDSADSSFSFCGSLPVFEKATEVSDMLQLYEKAIIRLPPPDAPSLPNCGCAACTGKLKHISAPSEHFDEYLEFCRPLSDFLLPGNDLPTLQHVCQDSLRLSEEKVTKFYRALDIVTPDSRKSACFTKGYSQRFEGTGSFLLFPGENSMARTSGEANNNADDIPKLRYFHSQEVANLMCFPPSFSKSEFFGQNLPFVLGYQLFLSFIEFPPEITEKQRLRLLGNSINVLVVAHVMYWAFATRTEQ</sequence>
<accession>A0A183TPG0</accession>